<evidence type="ECO:0000256" key="3">
    <source>
        <dbReference type="ARBA" id="ARBA00022598"/>
    </source>
</evidence>
<comment type="function">
    <text evidence="5">Catalyzes the conversion of 3'-phosphate to a 2',3'-cyclic phosphodiester at the end of RNA. The mechanism of action of the enzyme occurs in 3 steps: (A) adenylation of the enzyme by ATP; (B) transfer of adenylate to an RNA-N3'P to produce RNA-N3'PP5'A; (C) and attack of the adjacent 2'-hydroxyl on the 3'-phosphorus in the diester linkage to produce the cyclic end product. The biological role of this enzyme is unknown but it is likely to function in some aspects of cellular RNA processing.</text>
</comment>
<keyword evidence="3 5" id="KW-0436">Ligase</keyword>
<evidence type="ECO:0000256" key="5">
    <source>
        <dbReference type="HAMAP-Rule" id="MF_00200"/>
    </source>
</evidence>
<dbReference type="EC" id="6.5.1.4" evidence="5"/>
<dbReference type="InterPro" id="IPR036553">
    <property type="entry name" value="RPTC_insert"/>
</dbReference>
<evidence type="ECO:0000256" key="4">
    <source>
        <dbReference type="ARBA" id="ARBA00022741"/>
    </source>
</evidence>
<evidence type="ECO:0000313" key="9">
    <source>
        <dbReference type="Proteomes" id="UP000319712"/>
    </source>
</evidence>
<dbReference type="Gene3D" id="3.65.10.20">
    <property type="entry name" value="RNA 3'-terminal phosphate cyclase domain"/>
    <property type="match status" value="1"/>
</dbReference>
<reference evidence="8 9" key="1">
    <citation type="submission" date="2017-05" db="EMBL/GenBank/DDBJ databases">
        <authorList>
            <person name="Varghese N."/>
            <person name="Submissions S."/>
        </authorList>
    </citation>
    <scope>NUCLEOTIDE SEQUENCE [LARGE SCALE GENOMIC DNA]</scope>
    <source>
        <strain evidence="8 9">DSM 19504</strain>
    </source>
</reference>
<gene>
    <name evidence="5" type="primary">rtcA</name>
    <name evidence="8" type="ORF">SAMN06264867_108109</name>
</gene>
<comment type="catalytic activity">
    <reaction evidence="5">
        <text>a 3'-end 3'-phospho-ribonucleotide-RNA + ATP = a 3'-end 2',3'-cyclophospho-ribonucleotide-RNA + AMP + diphosphate</text>
        <dbReference type="Rhea" id="RHEA:23976"/>
        <dbReference type="Rhea" id="RHEA-COMP:10463"/>
        <dbReference type="Rhea" id="RHEA-COMP:10464"/>
        <dbReference type="ChEBI" id="CHEBI:30616"/>
        <dbReference type="ChEBI" id="CHEBI:33019"/>
        <dbReference type="ChEBI" id="CHEBI:83062"/>
        <dbReference type="ChEBI" id="CHEBI:83064"/>
        <dbReference type="ChEBI" id="CHEBI:456215"/>
        <dbReference type="EC" id="6.5.1.4"/>
    </reaction>
</comment>
<protein>
    <recommendedName>
        <fullName evidence="2 5">RNA 3'-terminal phosphate cyclase</fullName>
        <shortName evidence="5">RNA cyclase</shortName>
        <shortName evidence="5">RNA-3'-phosphate cyclase</shortName>
        <ecNumber evidence="5">6.5.1.4</ecNumber>
    </recommendedName>
</protein>
<feature type="binding site" evidence="5">
    <location>
        <begin position="309"/>
        <end position="313"/>
    </location>
    <ligand>
        <name>ATP</name>
        <dbReference type="ChEBI" id="CHEBI:30616"/>
    </ligand>
</feature>
<dbReference type="InterPro" id="IPR017770">
    <property type="entry name" value="RNA3'_term_phos_cyc_type_1"/>
</dbReference>
<keyword evidence="4 5" id="KW-0547">Nucleotide-binding</keyword>
<dbReference type="SUPFAM" id="SSF55205">
    <property type="entry name" value="EPT/RTPC-like"/>
    <property type="match status" value="1"/>
</dbReference>
<dbReference type="AlphaFoldDB" id="A0A521DW21"/>
<sequence length="372" mass="37618">MIDIDGGDGGGGVLRNALGLSIATGEAVRIDDLRGDRPEPGLKPQHVACLEAASLVADGDATGVELGSERVTFEPGVLADDEAIPRDPCAGDETAAEPTVDVGTAGSATLVASTVLPAALVAEGTVRLRVIGGTDVAWSPPLEYFAGVTLPVLRAHGLAVGLDALRRGFHPAGGGEIRLTLGPSTPEPLDLAEPRGIDRVDAAAVASADLLEADVADRMVREAGDRLTGDGVAVGSRSARYVEADSTGAAVVLRVLAGGEDDGDRSSNPVPVAGFSALGEAGVPSEAVAREAVDGLREWRRGPIAVDAHLADQLVPWLALVGGAVRIPAITDHVASAVAVARAFGSEVEVDRDVVAGNGAVLRGSGRLDPGR</sequence>
<dbReference type="RefSeq" id="WP_142987112.1">
    <property type="nucleotide sequence ID" value="NZ_FXTD01000008.1"/>
</dbReference>
<keyword evidence="5" id="KW-0067">ATP-binding</keyword>
<dbReference type="PANTHER" id="PTHR11096">
    <property type="entry name" value="RNA 3' TERMINAL PHOSPHATE CYCLASE"/>
    <property type="match status" value="1"/>
</dbReference>
<evidence type="ECO:0000259" key="7">
    <source>
        <dbReference type="Pfam" id="PF05189"/>
    </source>
</evidence>
<dbReference type="EMBL" id="FXTD01000008">
    <property type="protein sequence ID" value="SMO75944.1"/>
    <property type="molecule type" value="Genomic_DNA"/>
</dbReference>
<comment type="caution">
    <text evidence="5">Lacks conserved residue(s) required for the propagation of feature annotation.</text>
</comment>
<evidence type="ECO:0000256" key="2">
    <source>
        <dbReference type="ARBA" id="ARBA00021428"/>
    </source>
</evidence>
<dbReference type="PANTHER" id="PTHR11096:SF0">
    <property type="entry name" value="RNA 3'-TERMINAL PHOSPHATE CYCLASE"/>
    <property type="match status" value="1"/>
</dbReference>
<keyword evidence="5" id="KW-0963">Cytoplasm</keyword>
<proteinExistence type="inferred from homology"/>
<accession>A0A521DW21</accession>
<feature type="active site" description="Tele-AMP-histidine intermediate" evidence="5">
    <location>
        <position position="333"/>
    </location>
</feature>
<dbReference type="Pfam" id="PF01137">
    <property type="entry name" value="RTC"/>
    <property type="match status" value="1"/>
</dbReference>
<evidence type="ECO:0000256" key="1">
    <source>
        <dbReference type="ARBA" id="ARBA00009206"/>
    </source>
</evidence>
<dbReference type="Pfam" id="PF05189">
    <property type="entry name" value="RTC_insert"/>
    <property type="match status" value="1"/>
</dbReference>
<dbReference type="GO" id="GO:0003963">
    <property type="term" value="F:RNA-3'-phosphate cyclase activity"/>
    <property type="evidence" value="ECO:0007669"/>
    <property type="project" value="UniProtKB-UniRule"/>
</dbReference>
<dbReference type="OrthoDB" id="7994at2157"/>
<dbReference type="InterPro" id="IPR013792">
    <property type="entry name" value="RNA3'P_cycl/enolpyr_Trfase_a/b"/>
</dbReference>
<dbReference type="Gene3D" id="3.30.360.20">
    <property type="entry name" value="RNA 3'-terminal phosphate cyclase, insert domain"/>
    <property type="match status" value="1"/>
</dbReference>
<dbReference type="PROSITE" id="PS01287">
    <property type="entry name" value="RTC"/>
    <property type="match status" value="1"/>
</dbReference>
<dbReference type="HAMAP" id="MF_00200">
    <property type="entry name" value="RTC"/>
    <property type="match status" value="1"/>
</dbReference>
<dbReference type="Proteomes" id="UP000319712">
    <property type="component" value="Unassembled WGS sequence"/>
</dbReference>
<dbReference type="InterPro" id="IPR023797">
    <property type="entry name" value="RNA3'_phos_cyclase_dom"/>
</dbReference>
<dbReference type="InterPro" id="IPR020719">
    <property type="entry name" value="RNA3'_term_phos_cycl-like_CS"/>
</dbReference>
<name>A0A521DW21_9EURY</name>
<dbReference type="GO" id="GO:0005524">
    <property type="term" value="F:ATP binding"/>
    <property type="evidence" value="ECO:0007669"/>
    <property type="project" value="UniProtKB-KW"/>
</dbReference>
<evidence type="ECO:0000259" key="6">
    <source>
        <dbReference type="Pfam" id="PF01137"/>
    </source>
</evidence>
<comment type="subcellular location">
    <subcellularLocation>
        <location evidence="5">Cytoplasm</location>
    </subcellularLocation>
</comment>
<dbReference type="SUPFAM" id="SSF52913">
    <property type="entry name" value="RNA 3'-terminal phosphate cyclase, RPTC, insert domain"/>
    <property type="match status" value="1"/>
</dbReference>
<comment type="similarity">
    <text evidence="1 5">Belongs to the RNA 3'-terminal cyclase family. Type 1 subfamily.</text>
</comment>
<evidence type="ECO:0000313" key="8">
    <source>
        <dbReference type="EMBL" id="SMO75944.1"/>
    </source>
</evidence>
<dbReference type="GO" id="GO:0006396">
    <property type="term" value="P:RNA processing"/>
    <property type="evidence" value="ECO:0007669"/>
    <property type="project" value="InterPro"/>
</dbReference>
<dbReference type="GO" id="GO:0005737">
    <property type="term" value="C:cytoplasm"/>
    <property type="evidence" value="ECO:0007669"/>
    <property type="project" value="UniProtKB-SubCell"/>
</dbReference>
<dbReference type="InterPro" id="IPR000228">
    <property type="entry name" value="RNA3'_term_phos_cyc"/>
</dbReference>
<feature type="domain" description="RNA 3'-terminal phosphate cyclase insert" evidence="7">
    <location>
        <begin position="197"/>
        <end position="299"/>
    </location>
</feature>
<dbReference type="InterPro" id="IPR013791">
    <property type="entry name" value="RNA3'-term_phos_cycl_insert"/>
</dbReference>
<feature type="domain" description="RNA 3'-terminal phosphate cyclase" evidence="6">
    <location>
        <begin position="8"/>
        <end position="345"/>
    </location>
</feature>
<organism evidence="8 9">
    <name type="scientific">Halorubrum cibi</name>
    <dbReference type="NCBI Taxonomy" id="413815"/>
    <lineage>
        <taxon>Archaea</taxon>
        <taxon>Methanobacteriati</taxon>
        <taxon>Methanobacteriota</taxon>
        <taxon>Stenosarchaea group</taxon>
        <taxon>Halobacteria</taxon>
        <taxon>Halobacteriales</taxon>
        <taxon>Haloferacaceae</taxon>
        <taxon>Halorubrum</taxon>
    </lineage>
</organism>
<dbReference type="InterPro" id="IPR037136">
    <property type="entry name" value="RNA3'_phos_cyclase_dom_sf"/>
</dbReference>
<keyword evidence="9" id="KW-1185">Reference proteome</keyword>